<dbReference type="OrthoDB" id="7064118at2"/>
<name>A0A4R5DPL2_9BACT</name>
<organism evidence="1 2">
    <name type="scientific">Dyadobacter psychrotolerans</name>
    <dbReference type="NCBI Taxonomy" id="2541721"/>
    <lineage>
        <taxon>Bacteria</taxon>
        <taxon>Pseudomonadati</taxon>
        <taxon>Bacteroidota</taxon>
        <taxon>Cytophagia</taxon>
        <taxon>Cytophagales</taxon>
        <taxon>Spirosomataceae</taxon>
        <taxon>Dyadobacter</taxon>
    </lineage>
</organism>
<reference evidence="1 2" key="1">
    <citation type="submission" date="2019-03" db="EMBL/GenBank/DDBJ databases">
        <title>Dyadobacter AR-3-6 sp. nov., isolated from arctic soil.</title>
        <authorList>
            <person name="Chaudhary D.K."/>
        </authorList>
    </citation>
    <scope>NUCLEOTIDE SEQUENCE [LARGE SCALE GENOMIC DNA]</scope>
    <source>
        <strain evidence="1 2">AR-3-6</strain>
    </source>
</reference>
<dbReference type="Proteomes" id="UP000294850">
    <property type="component" value="Unassembled WGS sequence"/>
</dbReference>
<evidence type="ECO:0000313" key="1">
    <source>
        <dbReference type="EMBL" id="TDE16189.1"/>
    </source>
</evidence>
<dbReference type="EMBL" id="SMFL01000003">
    <property type="protein sequence ID" value="TDE16189.1"/>
    <property type="molecule type" value="Genomic_DNA"/>
</dbReference>
<gene>
    <name evidence="1" type="ORF">E0F88_08010</name>
</gene>
<keyword evidence="2" id="KW-1185">Reference proteome</keyword>
<evidence type="ECO:0008006" key="3">
    <source>
        <dbReference type="Google" id="ProtNLM"/>
    </source>
</evidence>
<protein>
    <recommendedName>
        <fullName evidence="3">SatD family (SatD)</fullName>
    </recommendedName>
</protein>
<dbReference type="RefSeq" id="WP_131957722.1">
    <property type="nucleotide sequence ID" value="NZ_SMFL01000003.1"/>
</dbReference>
<sequence length="209" mass="23265">MSSNIAVITADMVNSTLFSREEVNLWLTDLIDLIKKQKDFNWLLEPEIYRGDSFQCVLKKPEYALKLAIMARTIVRSKADNTDLRIAIGVGTSETLTDRPGTSDGEAFRLSGHLADNIRKQKARIAIALPIPCEPLTASLDLLEAVMGNWSIAQSEVIAALLQDQTVTAISEKLSISQSAVSQRLSASKWWAVENFLNTFPKHLELYTK</sequence>
<proteinExistence type="predicted"/>
<evidence type="ECO:0000313" key="2">
    <source>
        <dbReference type="Proteomes" id="UP000294850"/>
    </source>
</evidence>
<accession>A0A4R5DPL2</accession>
<comment type="caution">
    <text evidence="1">The sequence shown here is derived from an EMBL/GenBank/DDBJ whole genome shotgun (WGS) entry which is preliminary data.</text>
</comment>
<dbReference type="AlphaFoldDB" id="A0A4R5DPL2"/>